<reference evidence="4 5" key="1">
    <citation type="journal article" date="2014" name="Int. J. Syst. Evol. Microbiol.">
        <title>Complete genome sequence of Corynebacterium casei LMG S-19264T (=DSM 44701T), isolated from a smear-ripened cheese.</title>
        <authorList>
            <consortium name="US DOE Joint Genome Institute (JGI-PGF)"/>
            <person name="Walter F."/>
            <person name="Albersmeier A."/>
            <person name="Kalinowski J."/>
            <person name="Ruckert C."/>
        </authorList>
    </citation>
    <scope>NUCLEOTIDE SEQUENCE [LARGE SCALE GENOMIC DNA]</scope>
    <source>
        <strain evidence="4 5">CGMCC 1.16330</strain>
    </source>
</reference>
<dbReference type="SUPFAM" id="SSF53756">
    <property type="entry name" value="UDP-Glycosyltransferase/glycogen phosphorylase"/>
    <property type="match status" value="1"/>
</dbReference>
<dbReference type="PANTHER" id="PTHR46401">
    <property type="entry name" value="GLYCOSYLTRANSFERASE WBBK-RELATED"/>
    <property type="match status" value="1"/>
</dbReference>
<gene>
    <name evidence="4" type="ORF">GCM10010964_27130</name>
</gene>
<evidence type="ECO:0000256" key="1">
    <source>
        <dbReference type="ARBA" id="ARBA00022679"/>
    </source>
</evidence>
<dbReference type="InterPro" id="IPR022623">
    <property type="entry name" value="Glyco_trans_4"/>
</dbReference>
<feature type="domain" description="Glycosyl transferase family 4" evidence="3">
    <location>
        <begin position="27"/>
        <end position="192"/>
    </location>
</feature>
<evidence type="ECO:0000313" key="5">
    <source>
        <dbReference type="Proteomes" id="UP000597507"/>
    </source>
</evidence>
<keyword evidence="1 4" id="KW-0808">Transferase</keyword>
<organism evidence="4 5">
    <name type="scientific">Caldovatus sediminis</name>
    <dbReference type="NCBI Taxonomy" id="2041189"/>
    <lineage>
        <taxon>Bacteria</taxon>
        <taxon>Pseudomonadati</taxon>
        <taxon>Pseudomonadota</taxon>
        <taxon>Alphaproteobacteria</taxon>
        <taxon>Acetobacterales</taxon>
        <taxon>Roseomonadaceae</taxon>
        <taxon>Caldovatus</taxon>
    </lineage>
</organism>
<dbReference type="Proteomes" id="UP000597507">
    <property type="component" value="Unassembled WGS sequence"/>
</dbReference>
<dbReference type="GO" id="GO:0016757">
    <property type="term" value="F:glycosyltransferase activity"/>
    <property type="evidence" value="ECO:0007669"/>
    <property type="project" value="InterPro"/>
</dbReference>
<dbReference type="Pfam" id="PF00534">
    <property type="entry name" value="Glycos_transf_1"/>
    <property type="match status" value="1"/>
</dbReference>
<dbReference type="GO" id="GO:0009103">
    <property type="term" value="P:lipopolysaccharide biosynthetic process"/>
    <property type="evidence" value="ECO:0007669"/>
    <property type="project" value="TreeGrafter"/>
</dbReference>
<protein>
    <submittedName>
        <fullName evidence="4">Glycosyl transferase</fullName>
    </submittedName>
</protein>
<comment type="caution">
    <text evidence="4">The sequence shown here is derived from an EMBL/GenBank/DDBJ whole genome shotgun (WGS) entry which is preliminary data.</text>
</comment>
<dbReference type="RefSeq" id="WP_188901055.1">
    <property type="nucleotide sequence ID" value="NZ_BMKS01000007.1"/>
</dbReference>
<dbReference type="CDD" id="cd03818">
    <property type="entry name" value="GT4_ExpC-like"/>
    <property type="match status" value="1"/>
</dbReference>
<dbReference type="Pfam" id="PF12000">
    <property type="entry name" value="Glyco_trans_4_3"/>
    <property type="match status" value="1"/>
</dbReference>
<sequence>MVQALFVHQNFPGQYRHLAPAIARRKGARVIGLGERPNIALPGVQHVRYPPPQGPGEKTHRYLRPIEGAVRRGQAAAQACVGLQRQGFRPDIICCHPGWGEGLYLRDVFPDARLLYYCEYYYNARGGDVGFDPQQEVTIDEMARVRTLNITQLLSLESCDWGVSPTVWQRSRYSPLLRHRISVVHEGVDTDAAATPEGPAEFALPDGRVLRRGDEVVSFVSRNLEPYRGFDVFMRALPAILGRRPAAQVVVVGGEERGYGRLAPGGGSWKAHLLKELDGRLDLSRIHFVGRIPHPELLALFRVTRAHVYLTYPFVLSWSMIEAMGCGALVIGSATPPVEEVVRHGENGLLVDFHSVGELADTVVGALTAPERHAPLRAEARRTAVERYDLRTVCLPRQVALFDAVAAGRPGTAAIPAPAGE</sequence>
<feature type="domain" description="Glycosyl transferase family 1" evidence="2">
    <location>
        <begin position="212"/>
        <end position="382"/>
    </location>
</feature>
<proteinExistence type="predicted"/>
<name>A0A8J2ZD08_9PROT</name>
<keyword evidence="5" id="KW-1185">Reference proteome</keyword>
<dbReference type="Gene3D" id="3.40.50.2000">
    <property type="entry name" value="Glycogen Phosphorylase B"/>
    <property type="match status" value="2"/>
</dbReference>
<dbReference type="AlphaFoldDB" id="A0A8J2ZD08"/>
<evidence type="ECO:0000313" key="4">
    <source>
        <dbReference type="EMBL" id="GGG37850.1"/>
    </source>
</evidence>
<dbReference type="PANTHER" id="PTHR46401:SF2">
    <property type="entry name" value="GLYCOSYLTRANSFERASE WBBK-RELATED"/>
    <property type="match status" value="1"/>
</dbReference>
<evidence type="ECO:0000259" key="2">
    <source>
        <dbReference type="Pfam" id="PF00534"/>
    </source>
</evidence>
<evidence type="ECO:0000259" key="3">
    <source>
        <dbReference type="Pfam" id="PF12000"/>
    </source>
</evidence>
<accession>A0A8J2ZD08</accession>
<dbReference type="InterPro" id="IPR001296">
    <property type="entry name" value="Glyco_trans_1"/>
</dbReference>
<dbReference type="EMBL" id="BMKS01000007">
    <property type="protein sequence ID" value="GGG37850.1"/>
    <property type="molecule type" value="Genomic_DNA"/>
</dbReference>